<reference evidence="1" key="2">
    <citation type="submission" date="2021-09" db="EMBL/GenBank/DDBJ databases">
        <authorList>
            <person name="Jia N."/>
            <person name="Wang J."/>
            <person name="Shi W."/>
            <person name="Du L."/>
            <person name="Sun Y."/>
            <person name="Zhan W."/>
            <person name="Jiang J."/>
            <person name="Wang Q."/>
            <person name="Zhang B."/>
            <person name="Ji P."/>
            <person name="Sakyi L.B."/>
            <person name="Cui X."/>
            <person name="Yuan T."/>
            <person name="Jiang B."/>
            <person name="Yang W."/>
            <person name="Lam T.T.-Y."/>
            <person name="Chang Q."/>
            <person name="Ding S."/>
            <person name="Wang X."/>
            <person name="Zhu J."/>
            <person name="Ruan X."/>
            <person name="Zhao L."/>
            <person name="Wei J."/>
            <person name="Que T."/>
            <person name="Du C."/>
            <person name="Cheng J."/>
            <person name="Dai P."/>
            <person name="Han X."/>
            <person name="Huang E."/>
            <person name="Gao Y."/>
            <person name="Liu J."/>
            <person name="Shao H."/>
            <person name="Ye R."/>
            <person name="Li L."/>
            <person name="Wei W."/>
            <person name="Wang X."/>
            <person name="Wang C."/>
            <person name="Huo Q."/>
            <person name="Li W."/>
            <person name="Guo W."/>
            <person name="Chen H."/>
            <person name="Chen S."/>
            <person name="Zhou L."/>
            <person name="Zhou L."/>
            <person name="Ni X."/>
            <person name="Tian J."/>
            <person name="Zhou Y."/>
            <person name="Sheng Y."/>
            <person name="Liu T."/>
            <person name="Pan Y."/>
            <person name="Xia L."/>
            <person name="Li J."/>
            <person name="Zhao F."/>
            <person name="Cao W."/>
        </authorList>
    </citation>
    <scope>NUCLEOTIDE SEQUENCE</scope>
    <source>
        <strain evidence="1">Rmic-2018</strain>
        <tissue evidence="1">Larvae</tissue>
    </source>
</reference>
<gene>
    <name evidence="1" type="ORF">HPB51_011558</name>
</gene>
<sequence length="236" mass="27003">MRDDGERSGELDDAAAADKLIDQSHSLHLAPGENRVPLALFMDAYAEELAFPTIYMGVPRKIIGLRSTSFAMASSEIRCTDRRGATPEHVLYMAAKMMRYNVHWERLLETLEWLRVGPDGTPWPVSKMMAWERVELMNEDPVACAMYINRIFDRVEFQQRGSAHVHVILWLEDAPDEELTGEEGAMPKTLKMVAQLLTLDTTLLRRPRTQTHQHTHTCYKRGRTKCRFGAPFMPSD</sequence>
<dbReference type="Proteomes" id="UP000821866">
    <property type="component" value="Chromosome 4"/>
</dbReference>
<accession>A0A9J6E151</accession>
<name>A0A9J6E151_RHIMP</name>
<proteinExistence type="predicted"/>
<evidence type="ECO:0000313" key="2">
    <source>
        <dbReference type="Proteomes" id="UP000821866"/>
    </source>
</evidence>
<dbReference type="AlphaFoldDB" id="A0A9J6E151"/>
<reference evidence="1" key="1">
    <citation type="journal article" date="2020" name="Cell">
        <title>Large-Scale Comparative Analyses of Tick Genomes Elucidate Their Genetic Diversity and Vector Capacities.</title>
        <authorList>
            <consortium name="Tick Genome and Microbiome Consortium (TIGMIC)"/>
            <person name="Jia N."/>
            <person name="Wang J."/>
            <person name="Shi W."/>
            <person name="Du L."/>
            <person name="Sun Y."/>
            <person name="Zhan W."/>
            <person name="Jiang J.F."/>
            <person name="Wang Q."/>
            <person name="Zhang B."/>
            <person name="Ji P."/>
            <person name="Bell-Sakyi L."/>
            <person name="Cui X.M."/>
            <person name="Yuan T.T."/>
            <person name="Jiang B.G."/>
            <person name="Yang W.F."/>
            <person name="Lam T.T."/>
            <person name="Chang Q.C."/>
            <person name="Ding S.J."/>
            <person name="Wang X.J."/>
            <person name="Zhu J.G."/>
            <person name="Ruan X.D."/>
            <person name="Zhao L."/>
            <person name="Wei J.T."/>
            <person name="Ye R.Z."/>
            <person name="Que T.C."/>
            <person name="Du C.H."/>
            <person name="Zhou Y.H."/>
            <person name="Cheng J.X."/>
            <person name="Dai P.F."/>
            <person name="Guo W.B."/>
            <person name="Han X.H."/>
            <person name="Huang E.J."/>
            <person name="Li L.F."/>
            <person name="Wei W."/>
            <person name="Gao Y.C."/>
            <person name="Liu J.Z."/>
            <person name="Shao H.Z."/>
            <person name="Wang X."/>
            <person name="Wang C.C."/>
            <person name="Yang T.C."/>
            <person name="Huo Q.B."/>
            <person name="Li W."/>
            <person name="Chen H.Y."/>
            <person name="Chen S.E."/>
            <person name="Zhou L.G."/>
            <person name="Ni X.B."/>
            <person name="Tian J.H."/>
            <person name="Sheng Y."/>
            <person name="Liu T."/>
            <person name="Pan Y.S."/>
            <person name="Xia L.Y."/>
            <person name="Li J."/>
            <person name="Zhao F."/>
            <person name="Cao W.C."/>
        </authorList>
    </citation>
    <scope>NUCLEOTIDE SEQUENCE</scope>
    <source>
        <strain evidence="1">Rmic-2018</strain>
    </source>
</reference>
<organism evidence="1 2">
    <name type="scientific">Rhipicephalus microplus</name>
    <name type="common">Cattle tick</name>
    <name type="synonym">Boophilus microplus</name>
    <dbReference type="NCBI Taxonomy" id="6941"/>
    <lineage>
        <taxon>Eukaryota</taxon>
        <taxon>Metazoa</taxon>
        <taxon>Ecdysozoa</taxon>
        <taxon>Arthropoda</taxon>
        <taxon>Chelicerata</taxon>
        <taxon>Arachnida</taxon>
        <taxon>Acari</taxon>
        <taxon>Parasitiformes</taxon>
        <taxon>Ixodida</taxon>
        <taxon>Ixodoidea</taxon>
        <taxon>Ixodidae</taxon>
        <taxon>Rhipicephalinae</taxon>
        <taxon>Rhipicephalus</taxon>
        <taxon>Boophilus</taxon>
    </lineage>
</organism>
<keyword evidence="2" id="KW-1185">Reference proteome</keyword>
<protein>
    <submittedName>
        <fullName evidence="1">Uncharacterized protein</fullName>
    </submittedName>
</protein>
<comment type="caution">
    <text evidence="1">The sequence shown here is derived from an EMBL/GenBank/DDBJ whole genome shotgun (WGS) entry which is preliminary data.</text>
</comment>
<dbReference type="EMBL" id="JABSTU010000006">
    <property type="protein sequence ID" value="KAH8027954.1"/>
    <property type="molecule type" value="Genomic_DNA"/>
</dbReference>
<evidence type="ECO:0000313" key="1">
    <source>
        <dbReference type="EMBL" id="KAH8027954.1"/>
    </source>
</evidence>